<evidence type="ECO:0000256" key="8">
    <source>
        <dbReference type="ARBA" id="ARBA00022927"/>
    </source>
</evidence>
<dbReference type="InterPro" id="IPR019775">
    <property type="entry name" value="WD40_repeat_CS"/>
</dbReference>
<feature type="compositionally biased region" description="Polar residues" evidence="10">
    <location>
        <begin position="1042"/>
        <end position="1051"/>
    </location>
</feature>
<keyword evidence="4 9" id="KW-0853">WD repeat</keyword>
<dbReference type="InterPro" id="IPR015943">
    <property type="entry name" value="WD40/YVTN_repeat-like_dom_sf"/>
</dbReference>
<dbReference type="SMART" id="SM00320">
    <property type="entry name" value="WD40"/>
    <property type="match status" value="5"/>
</dbReference>
<dbReference type="SUPFAM" id="SSF50978">
    <property type="entry name" value="WD40 repeat-like"/>
    <property type="match status" value="1"/>
</dbReference>
<dbReference type="Gene3D" id="2.130.10.10">
    <property type="entry name" value="YVTN repeat-like/Quinoprotein amine dehydrogenase"/>
    <property type="match status" value="1"/>
</dbReference>
<keyword evidence="7" id="KW-0931">ER-Golgi transport</keyword>
<evidence type="ECO:0000256" key="4">
    <source>
        <dbReference type="ARBA" id="ARBA00022574"/>
    </source>
</evidence>
<dbReference type="Pfam" id="PF00400">
    <property type="entry name" value="WD40"/>
    <property type="match status" value="3"/>
</dbReference>
<feature type="repeat" description="WD" evidence="9">
    <location>
        <begin position="276"/>
        <end position="318"/>
    </location>
</feature>
<evidence type="ECO:0000313" key="11">
    <source>
        <dbReference type="EMBL" id="KAK9805066.1"/>
    </source>
</evidence>
<evidence type="ECO:0000313" key="12">
    <source>
        <dbReference type="Proteomes" id="UP001465755"/>
    </source>
</evidence>
<gene>
    <name evidence="11" type="ORF">WJX73_010529</name>
</gene>
<evidence type="ECO:0000256" key="3">
    <source>
        <dbReference type="ARBA" id="ARBA00022448"/>
    </source>
</evidence>
<evidence type="ECO:0000256" key="1">
    <source>
        <dbReference type="ARBA" id="ARBA00004240"/>
    </source>
</evidence>
<dbReference type="GO" id="GO:0070971">
    <property type="term" value="C:endoplasmic reticulum exit site"/>
    <property type="evidence" value="ECO:0007669"/>
    <property type="project" value="TreeGrafter"/>
</dbReference>
<comment type="similarity">
    <text evidence="2">Belongs to the WD repeat SEC31 family.</text>
</comment>
<dbReference type="InterPro" id="IPR040251">
    <property type="entry name" value="SEC31-like"/>
</dbReference>
<organism evidence="11 12">
    <name type="scientific">Symbiochloris irregularis</name>
    <dbReference type="NCBI Taxonomy" id="706552"/>
    <lineage>
        <taxon>Eukaryota</taxon>
        <taxon>Viridiplantae</taxon>
        <taxon>Chlorophyta</taxon>
        <taxon>core chlorophytes</taxon>
        <taxon>Trebouxiophyceae</taxon>
        <taxon>Trebouxiales</taxon>
        <taxon>Trebouxiaceae</taxon>
        <taxon>Symbiochloris</taxon>
    </lineage>
</organism>
<dbReference type="GO" id="GO:0015031">
    <property type="term" value="P:protein transport"/>
    <property type="evidence" value="ECO:0007669"/>
    <property type="project" value="UniProtKB-KW"/>
</dbReference>
<dbReference type="GO" id="GO:0007029">
    <property type="term" value="P:endoplasmic reticulum organization"/>
    <property type="evidence" value="ECO:0007669"/>
    <property type="project" value="TreeGrafter"/>
</dbReference>
<evidence type="ECO:0000256" key="9">
    <source>
        <dbReference type="PROSITE-ProRule" id="PRU00221"/>
    </source>
</evidence>
<comment type="subcellular location">
    <subcellularLocation>
        <location evidence="1">Endoplasmic reticulum</location>
    </subcellularLocation>
</comment>
<sequence length="1161" mass="123120">MASVKEAVLSANIAFAPRGAWIATGTVAGAIDDSFSTSSKLEIYDTNLAGQGKELRLAGSTNTSDRFCSLAWGSLGLDSGSPPYGLLAGGLADGTVAVWDPADILSSASGGSDGNPLSPTAAPTVAPLAALQNHTAAVKGLDFNSLSPNLLATGASGGEVLIWDLATPGQPRLYPAMKSEARGERRAGITGLAWNTKVQHILATCSGDGTFSVWDLRKQKPTMDAVADTSGRMRNAAAIAWNPAMSLQVCVASGDDRCPTIQLWDLRNQHAPLHELLGHERGILSVAWSLHDPTLLLSTGHDRRTILWEVPEQENRGELPLQPGPGFCVRWAPSHPGLLATAALGNEMGGQEGQVQLHTLAGFVATGNQSVDGSYAAGGQPLKQVPQWMRRSAGAVFGFGGALARVSHNLRQPDGAFLGASVSISQVVTEGELVEASTAFEASLQGGDKGALQQLCETRSVELPGDEGETWAFLRIHFDEDPRRHLLTHLGFSHSLDTGSDAPLADVTSAAAALEALGDLGGTPRTNTLPPPAIAGFNNDDADAFFEDLQPSTPDPTTPGALKAGGSGTSHQGGGPGSQGGSPHRHLHANMSHMGQFDGEGGASESEIQRAIFVANYSGAVDLCLQAGRMADALLIANQGGAELWARAQAAFMARAPRPYMRIIQAVQKSDWVGLIKSRPLDDWRDTMAILCSFASAEEWTGLCDALAKRLAAAGLRHAATLCWICAGNVDNAVKHWLGENQHLSTQDMQALMEKAVVLGLGTHQSSTSPALADFTSSYASILAAQGCMNIAWDYLGLIPGEASTNVAELRDRVFRSGKPGLREDMAPPFPFAAEEVVANPQTLEQQQYASQGAYNQQPQQQQQQYNYTQQQPQQQYGYAQQPHQQQYTQQQQPASQYSNYYQQQPAHSNGNTAYGQQTQQRPNYGGVTQQPGYNRQPAQQAATYSQQGQSGGYGQYTANTAQAPAPQKWEPPQAAKPAPPPASIYPPKPAQAASTPAQQQWGAPQQPQAPQHAQQSWGHQSSAPQHGAGASTWGAPAGPPQNVSIQNVDTSKVPQNMRPVVASLSTLYNTCEAAVQGLPAKKREMDNNSQRLGVLFWHLNNGSLSPGVADALRQICAALDARDYVTVGQLQAGLTTTDWDECATWLTALKRLVKARSALG</sequence>
<feature type="repeat" description="WD" evidence="9">
    <location>
        <begin position="182"/>
        <end position="224"/>
    </location>
</feature>
<dbReference type="PROSITE" id="PS00678">
    <property type="entry name" value="WD_REPEATS_1"/>
    <property type="match status" value="1"/>
</dbReference>
<dbReference type="GO" id="GO:0090110">
    <property type="term" value="P:COPII-coated vesicle cargo loading"/>
    <property type="evidence" value="ECO:0007669"/>
    <property type="project" value="TreeGrafter"/>
</dbReference>
<evidence type="ECO:0000256" key="10">
    <source>
        <dbReference type="SAM" id="MobiDB-lite"/>
    </source>
</evidence>
<dbReference type="InterPro" id="IPR001680">
    <property type="entry name" value="WD40_rpt"/>
</dbReference>
<dbReference type="Gene3D" id="1.25.40.1030">
    <property type="match status" value="1"/>
</dbReference>
<feature type="compositionally biased region" description="Low complexity" evidence="10">
    <location>
        <begin position="991"/>
        <end position="1016"/>
    </location>
</feature>
<keyword evidence="6" id="KW-0256">Endoplasmic reticulum</keyword>
<proteinExistence type="inferred from homology"/>
<feature type="compositionally biased region" description="Pro residues" evidence="10">
    <location>
        <begin position="978"/>
        <end position="990"/>
    </location>
</feature>
<feature type="compositionally biased region" description="Low complexity" evidence="10">
    <location>
        <begin position="956"/>
        <end position="977"/>
    </location>
</feature>
<dbReference type="PROSITE" id="PS50082">
    <property type="entry name" value="WD_REPEATS_2"/>
    <property type="match status" value="3"/>
</dbReference>
<dbReference type="PROSITE" id="PS50294">
    <property type="entry name" value="WD_REPEATS_REGION"/>
    <property type="match status" value="1"/>
</dbReference>
<feature type="compositionally biased region" description="Low complexity" evidence="10">
    <location>
        <begin position="850"/>
        <end position="907"/>
    </location>
</feature>
<reference evidence="11 12" key="1">
    <citation type="journal article" date="2024" name="Nat. Commun.">
        <title>Phylogenomics reveals the evolutionary origins of lichenization in chlorophyte algae.</title>
        <authorList>
            <person name="Puginier C."/>
            <person name="Libourel C."/>
            <person name="Otte J."/>
            <person name="Skaloud P."/>
            <person name="Haon M."/>
            <person name="Grisel S."/>
            <person name="Petersen M."/>
            <person name="Berrin J.G."/>
            <person name="Delaux P.M."/>
            <person name="Dal Grande F."/>
            <person name="Keller J."/>
        </authorList>
    </citation>
    <scope>NUCLEOTIDE SEQUENCE [LARGE SCALE GENOMIC DNA]</scope>
    <source>
        <strain evidence="11 12">SAG 2036</strain>
    </source>
</reference>
<keyword evidence="8" id="KW-0653">Protein transport</keyword>
<feature type="compositionally biased region" description="Low complexity" evidence="10">
    <location>
        <begin position="939"/>
        <end position="949"/>
    </location>
</feature>
<feature type="region of interest" description="Disordered" evidence="10">
    <location>
        <begin position="544"/>
        <end position="602"/>
    </location>
</feature>
<evidence type="ECO:0000256" key="7">
    <source>
        <dbReference type="ARBA" id="ARBA00022892"/>
    </source>
</evidence>
<evidence type="ECO:0000256" key="2">
    <source>
        <dbReference type="ARBA" id="ARBA00009358"/>
    </source>
</evidence>
<comment type="caution">
    <text evidence="11">The sequence shown here is derived from an EMBL/GenBank/DDBJ whole genome shotgun (WGS) entry which is preliminary data.</text>
</comment>
<keyword evidence="12" id="KW-1185">Reference proteome</keyword>
<dbReference type="InterPro" id="IPR036322">
    <property type="entry name" value="WD40_repeat_dom_sf"/>
</dbReference>
<protein>
    <recommendedName>
        <fullName evidence="13">Protein transport protein SEC31</fullName>
    </recommendedName>
</protein>
<evidence type="ECO:0000256" key="6">
    <source>
        <dbReference type="ARBA" id="ARBA00022824"/>
    </source>
</evidence>
<evidence type="ECO:0000256" key="5">
    <source>
        <dbReference type="ARBA" id="ARBA00022737"/>
    </source>
</evidence>
<dbReference type="AlphaFoldDB" id="A0AAW1P9D9"/>
<dbReference type="GO" id="GO:0030127">
    <property type="term" value="C:COPII vesicle coat"/>
    <property type="evidence" value="ECO:0007669"/>
    <property type="project" value="TreeGrafter"/>
</dbReference>
<feature type="region of interest" description="Disordered" evidence="10">
    <location>
        <begin position="849"/>
        <end position="1051"/>
    </location>
</feature>
<dbReference type="PANTHER" id="PTHR13923">
    <property type="entry name" value="SEC31-RELATED PROTEIN"/>
    <property type="match status" value="1"/>
</dbReference>
<dbReference type="GO" id="GO:0005198">
    <property type="term" value="F:structural molecule activity"/>
    <property type="evidence" value="ECO:0007669"/>
    <property type="project" value="TreeGrafter"/>
</dbReference>
<dbReference type="PANTHER" id="PTHR13923:SF11">
    <property type="entry name" value="SECRETORY 31, ISOFORM D"/>
    <property type="match status" value="1"/>
</dbReference>
<feature type="repeat" description="WD" evidence="9">
    <location>
        <begin position="131"/>
        <end position="167"/>
    </location>
</feature>
<feature type="compositionally biased region" description="Polar residues" evidence="10">
    <location>
        <begin position="908"/>
        <end position="938"/>
    </location>
</feature>
<evidence type="ECO:0008006" key="13">
    <source>
        <dbReference type="Google" id="ProtNLM"/>
    </source>
</evidence>
<dbReference type="Proteomes" id="UP001465755">
    <property type="component" value="Unassembled WGS sequence"/>
</dbReference>
<feature type="compositionally biased region" description="Gly residues" evidence="10">
    <location>
        <begin position="563"/>
        <end position="580"/>
    </location>
</feature>
<name>A0AAW1P9D9_9CHLO</name>
<dbReference type="EMBL" id="JALJOQ010000046">
    <property type="protein sequence ID" value="KAK9805066.1"/>
    <property type="molecule type" value="Genomic_DNA"/>
</dbReference>
<accession>A0AAW1P9D9</accession>
<keyword evidence="3" id="KW-0813">Transport</keyword>
<keyword evidence="5" id="KW-0677">Repeat</keyword>
<dbReference type="Gene3D" id="1.20.940.10">
    <property type="entry name" value="Functional domain of the splicing factor Prp18"/>
    <property type="match status" value="1"/>
</dbReference>